<feature type="transmembrane region" description="Helical" evidence="1">
    <location>
        <begin position="43"/>
        <end position="68"/>
    </location>
</feature>
<dbReference type="AlphaFoldDB" id="A0A096D4E5"/>
<proteinExistence type="predicted"/>
<dbReference type="EMBL" id="JRNU01000012">
    <property type="protein sequence ID" value="KGF52379.1"/>
    <property type="molecule type" value="Genomic_DNA"/>
</dbReference>
<organism evidence="2 3">
    <name type="scientific">Prevotella amnii DNF00058</name>
    <dbReference type="NCBI Taxonomy" id="1401066"/>
    <lineage>
        <taxon>Bacteria</taxon>
        <taxon>Pseudomonadati</taxon>
        <taxon>Bacteroidota</taxon>
        <taxon>Bacteroidia</taxon>
        <taxon>Bacteroidales</taxon>
        <taxon>Prevotellaceae</taxon>
        <taxon>Prevotella</taxon>
    </lineage>
</organism>
<feature type="transmembrane region" description="Helical" evidence="1">
    <location>
        <begin position="12"/>
        <end position="31"/>
    </location>
</feature>
<reference evidence="2 3" key="1">
    <citation type="submission" date="2014-07" db="EMBL/GenBank/DDBJ databases">
        <authorList>
            <person name="McCorrison J."/>
            <person name="Sanka R."/>
            <person name="Torralba M."/>
            <person name="Gillis M."/>
            <person name="Haft D.H."/>
            <person name="Methe B."/>
            <person name="Sutton G."/>
            <person name="Nelson K.E."/>
        </authorList>
    </citation>
    <scope>NUCLEOTIDE SEQUENCE [LARGE SCALE GENOMIC DNA]</scope>
    <source>
        <strain evidence="2 3">DNF00058</strain>
    </source>
</reference>
<evidence type="ECO:0000256" key="1">
    <source>
        <dbReference type="SAM" id="Phobius"/>
    </source>
</evidence>
<protein>
    <submittedName>
        <fullName evidence="2">Uncharacterized protein</fullName>
    </submittedName>
</protein>
<keyword evidence="1" id="KW-1133">Transmembrane helix</keyword>
<keyword evidence="1" id="KW-0812">Transmembrane</keyword>
<keyword evidence="1" id="KW-0472">Membrane</keyword>
<dbReference type="Pfam" id="PF13572">
    <property type="entry name" value="DUF4134"/>
    <property type="match status" value="1"/>
</dbReference>
<dbReference type="OrthoDB" id="9920682at2"/>
<sequence>MREYLYWEKGINLLYTISALICIIGCVKVYFHLITDSDKTGRIAFKWLGMSFLLFTIAFILSVIYTYFLK</sequence>
<dbReference type="Proteomes" id="UP000029614">
    <property type="component" value="Unassembled WGS sequence"/>
</dbReference>
<evidence type="ECO:0000313" key="2">
    <source>
        <dbReference type="EMBL" id="KGF52379.1"/>
    </source>
</evidence>
<comment type="caution">
    <text evidence="2">The sequence shown here is derived from an EMBL/GenBank/DDBJ whole genome shotgun (WGS) entry which is preliminary data.</text>
</comment>
<dbReference type="InterPro" id="IPR025408">
    <property type="entry name" value="DUF4134"/>
</dbReference>
<gene>
    <name evidence="2" type="ORF">HMPREF9302_03540</name>
</gene>
<accession>A0A096D4E5</accession>
<dbReference type="RefSeq" id="WP_081942268.1">
    <property type="nucleotide sequence ID" value="NZ_JRNU01000012.1"/>
</dbReference>
<name>A0A096D4E5_9BACT</name>
<keyword evidence="3" id="KW-1185">Reference proteome</keyword>
<evidence type="ECO:0000313" key="3">
    <source>
        <dbReference type="Proteomes" id="UP000029614"/>
    </source>
</evidence>